<dbReference type="PATRIC" id="fig|545.12.peg.1413"/>
<proteinExistence type="predicted"/>
<organism evidence="1">
    <name type="scientific">Citrobacter koseri</name>
    <name type="common">Citrobacter diversus</name>
    <dbReference type="NCBI Taxonomy" id="545"/>
    <lineage>
        <taxon>Bacteria</taxon>
        <taxon>Pseudomonadati</taxon>
        <taxon>Pseudomonadota</taxon>
        <taxon>Gammaproteobacteria</taxon>
        <taxon>Enterobacterales</taxon>
        <taxon>Enterobacteriaceae</taxon>
        <taxon>Citrobacter</taxon>
    </lineage>
</organism>
<dbReference type="EMBL" id="LK931336">
    <property type="protein sequence ID" value="CDZ83297.1"/>
    <property type="molecule type" value="Genomic_DNA"/>
</dbReference>
<reference evidence="1" key="1">
    <citation type="submission" date="2014-06" db="EMBL/GenBank/DDBJ databases">
        <authorList>
            <person name="Urmite Genomes Urmite Genomes"/>
        </authorList>
    </citation>
    <scope>NUCLEOTIDE SEQUENCE</scope>
</reference>
<sequence>MNTLKFTVLWHIYLLSYACIFIAFFAVVPEQQLFTWLSNKYGFIDIEKWDIYYSLFTLLTTALLNSLFIIITFRLVRKNSRANNNY</sequence>
<name>A0A078LDJ2_CITKO</name>
<dbReference type="PROSITE" id="PS51257">
    <property type="entry name" value="PROKAR_LIPOPROTEIN"/>
    <property type="match status" value="1"/>
</dbReference>
<evidence type="ECO:0000313" key="1">
    <source>
        <dbReference type="EMBL" id="CDZ83297.1"/>
    </source>
</evidence>
<protein>
    <submittedName>
        <fullName evidence="1">Uncharacterized protein</fullName>
    </submittedName>
</protein>
<gene>
    <name evidence="1" type="ORF">BN1086_01411</name>
</gene>
<accession>A0A078LDJ2</accession>
<dbReference type="AlphaFoldDB" id="A0A078LDJ2"/>